<dbReference type="InterPro" id="IPR025498">
    <property type="entry name" value="DUF4389"/>
</dbReference>
<reference evidence="4" key="1">
    <citation type="submission" date="2015-07" db="EMBL/GenBank/DDBJ databases">
        <title>Nocardia seriolae U-1 whole genome shotgun sequence.</title>
        <authorList>
            <person name="Imajoh M."/>
            <person name="Fukumoto Y."/>
            <person name="Sukeda M."/>
            <person name="Yamane J."/>
            <person name="Yamasaki K."/>
            <person name="Shimizu M."/>
            <person name="Ohnishi K."/>
            <person name="Oshima S."/>
        </authorList>
    </citation>
    <scope>NUCLEOTIDE SEQUENCE [LARGE SCALE GENOMIC DNA]</scope>
    <source>
        <strain evidence="4">U-1</strain>
    </source>
</reference>
<dbReference type="GeneID" id="93370538"/>
<dbReference type="Proteomes" id="UP000180166">
    <property type="component" value="Chromosome"/>
</dbReference>
<organism evidence="3 4">
    <name type="scientific">Nocardia seriolae</name>
    <dbReference type="NCBI Taxonomy" id="37332"/>
    <lineage>
        <taxon>Bacteria</taxon>
        <taxon>Bacillati</taxon>
        <taxon>Actinomycetota</taxon>
        <taxon>Actinomycetes</taxon>
        <taxon>Mycobacteriales</taxon>
        <taxon>Nocardiaceae</taxon>
        <taxon>Nocardia</taxon>
    </lineage>
</organism>
<evidence type="ECO:0000256" key="1">
    <source>
        <dbReference type="SAM" id="Phobius"/>
    </source>
</evidence>
<reference evidence="3 4" key="2">
    <citation type="journal article" date="2016" name="Genome Announc.">
        <title>Draft Genome Sequence of Erythromycin- and Oxytetracycline-Sensitive Nocardia seriolae Strain U-1 (NBRC 110359).</title>
        <authorList>
            <person name="Imajoh M."/>
            <person name="Sukeda M."/>
            <person name="Shimizu M."/>
            <person name="Yamane J."/>
            <person name="Ohnishi K."/>
            <person name="Oshima S."/>
        </authorList>
    </citation>
    <scope>NUCLEOTIDE SEQUENCE [LARGE SCALE GENOMIC DNA]</scope>
    <source>
        <strain evidence="3 4">U-1</strain>
    </source>
</reference>
<dbReference type="OrthoDB" id="156718at2"/>
<feature type="transmembrane region" description="Helical" evidence="1">
    <location>
        <begin position="126"/>
        <end position="159"/>
    </location>
</feature>
<evidence type="ECO:0000313" key="4">
    <source>
        <dbReference type="Proteomes" id="UP000037179"/>
    </source>
</evidence>
<accession>A0A0B8NHT8</accession>
<evidence type="ECO:0000313" key="3">
    <source>
        <dbReference type="EMBL" id="GAP30092.1"/>
    </source>
</evidence>
<feature type="transmembrane region" description="Helical" evidence="1">
    <location>
        <begin position="227"/>
        <end position="245"/>
    </location>
</feature>
<dbReference type="Proteomes" id="UP000037179">
    <property type="component" value="Unassembled WGS sequence"/>
</dbReference>
<dbReference type="Pfam" id="PF14333">
    <property type="entry name" value="DUF4389"/>
    <property type="match status" value="2"/>
</dbReference>
<keyword evidence="4" id="KW-1185">Reference proteome</keyword>
<proteinExistence type="predicted"/>
<dbReference type="AlphaFoldDB" id="A0A0B8NHT8"/>
<feature type="transmembrane region" description="Helical" evidence="1">
    <location>
        <begin position="75"/>
        <end position="94"/>
    </location>
</feature>
<dbReference type="RefSeq" id="WP_052086619.1">
    <property type="nucleotide sequence ID" value="NZ_AP017900.1"/>
</dbReference>
<dbReference type="EMBL" id="BBYQ01000072">
    <property type="protein sequence ID" value="GAP30092.1"/>
    <property type="molecule type" value="Genomic_DNA"/>
</dbReference>
<dbReference type="KEGG" id="nsr:NS506_01676"/>
<evidence type="ECO:0000313" key="2">
    <source>
        <dbReference type="EMBL" id="APA95745.1"/>
    </source>
</evidence>
<reference evidence="2 5" key="3">
    <citation type="submission" date="2016-10" db="EMBL/GenBank/DDBJ databases">
        <title>Genome sequence of Nocardia seriolae strain EM150506, isolated from Anguila japonica.</title>
        <authorList>
            <person name="Han H.-J."/>
        </authorList>
    </citation>
    <scope>NUCLEOTIDE SEQUENCE [LARGE SCALE GENOMIC DNA]</scope>
    <source>
        <strain evidence="2 5">EM150506</strain>
    </source>
</reference>
<keyword evidence="1" id="KW-1133">Transmembrane helix</keyword>
<dbReference type="EMBL" id="CP017839">
    <property type="protein sequence ID" value="APA95745.1"/>
    <property type="molecule type" value="Genomic_DNA"/>
</dbReference>
<feature type="transmembrane region" description="Helical" evidence="1">
    <location>
        <begin position="41"/>
        <end position="63"/>
    </location>
</feature>
<protein>
    <submittedName>
        <fullName evidence="3">Uncharacterized protein</fullName>
    </submittedName>
</protein>
<evidence type="ECO:0000313" key="5">
    <source>
        <dbReference type="Proteomes" id="UP000180166"/>
    </source>
</evidence>
<sequence>MAEYPAVEPTPEPIVGLDVFPPEQQRRWTVLLRAILAVPHLLILIVIGLASAVVAFLGWFGALFTGALPAWCGDFLRATLAYTIRVLAYMYLLVDAYPPFSLDVDANYPVRVQFPAPTRLNRWAVFFRFILAIPILAFTSWLSTGWTVIAVIIWLIMLVTGRMPAAVFQATAAVLRCQVRTDAYWLMLTPTYLTQPFGDGPVPAPGEVPPPGFVPASPTRPLLVSQAAKVLLWVILILGILWSIFNPGPDYSTDDQPTPTHIEWPQPTP</sequence>
<keyword evidence="1" id="KW-0472">Membrane</keyword>
<keyword evidence="1" id="KW-0812">Transmembrane</keyword>
<gene>
    <name evidence="2" type="ORF">NS506_01676</name>
    <name evidence="3" type="ORF">NSK11_contig00072-0015</name>
</gene>
<name>A0A0B8NHT8_9NOCA</name>